<evidence type="ECO:0000313" key="3">
    <source>
        <dbReference type="Proteomes" id="UP001163046"/>
    </source>
</evidence>
<comment type="caution">
    <text evidence="2">The sequence shown here is derived from an EMBL/GenBank/DDBJ whole genome shotgun (WGS) entry which is preliminary data.</text>
</comment>
<feature type="compositionally biased region" description="Basic and acidic residues" evidence="1">
    <location>
        <begin position="218"/>
        <end position="229"/>
    </location>
</feature>
<feature type="compositionally biased region" description="Basic residues" evidence="1">
    <location>
        <begin position="1205"/>
        <end position="1217"/>
    </location>
</feature>
<dbReference type="Proteomes" id="UP001163046">
    <property type="component" value="Unassembled WGS sequence"/>
</dbReference>
<gene>
    <name evidence="2" type="ORF">OS493_008014</name>
</gene>
<evidence type="ECO:0000313" key="2">
    <source>
        <dbReference type="EMBL" id="KAJ7337856.1"/>
    </source>
</evidence>
<feature type="compositionally biased region" description="Basic and acidic residues" evidence="1">
    <location>
        <begin position="236"/>
        <end position="247"/>
    </location>
</feature>
<feature type="region of interest" description="Disordered" evidence="1">
    <location>
        <begin position="1109"/>
        <end position="1217"/>
    </location>
</feature>
<feature type="region of interest" description="Disordered" evidence="1">
    <location>
        <begin position="217"/>
        <end position="296"/>
    </location>
</feature>
<organism evidence="2 3">
    <name type="scientific">Desmophyllum pertusum</name>
    <dbReference type="NCBI Taxonomy" id="174260"/>
    <lineage>
        <taxon>Eukaryota</taxon>
        <taxon>Metazoa</taxon>
        <taxon>Cnidaria</taxon>
        <taxon>Anthozoa</taxon>
        <taxon>Hexacorallia</taxon>
        <taxon>Scleractinia</taxon>
        <taxon>Caryophylliina</taxon>
        <taxon>Caryophylliidae</taxon>
        <taxon>Desmophyllum</taxon>
    </lineage>
</organism>
<feature type="compositionally biased region" description="Basic and acidic residues" evidence="1">
    <location>
        <begin position="1195"/>
        <end position="1204"/>
    </location>
</feature>
<sequence length="1295" mass="147070">MSEGLYHSQITDLSLKEFVMARRDHCQRNHSVSCGECKSLIAAAEQIDESGIVPLRSLFTSHFLAPNVKYKSDKAIRRMMQLPVAIFPVEMQRGQKTLFVTELNAAVNYGKLGEFLKTVSDFKDPTTQVPNISRETLKIVCDLASSEKDKQLIKYAVCCSSNISTESARKAYGISNLTSLKQNVANAVEQALEIRDAVNHLSCVRESCILEELGIPIDDSKSDSDKSELSESDGNDSCHDMDSEKDNPTSNNPAGPSILDPATSESDGNDSCDDMDSEEKDNPTSNNPAGPSILDPDHIMKGITFVSPAPANDHLLMMLRENNHNWFAFVEELRVMLHSYTPEVLSQVLLDFSAFLPFSDLSDEEERLVEESRQAFLMTERIRATREENDIESDSESDDPEDWVDVGEGLTEKMKSLVRNEKRKQKKRDRRRFLKLVAERSVLKRKVPKRASKLLKEFPNLGKDIEDFVQENRIGADAWRRTGVATFDGNVKIGPRVTYRRIKEHLERKYQRKFSYGAIVQLSVVRNKRRRSSKRYWGAAQITCRRARKGFNVKLNPDAHWSSSFYKGLDKIQFEDGKDKCIINRDDAAGFRLDTTYTHKQHKAVSDANRQEVTTRTDYVNKYASVLQVTSYLIQATKTTPQMSAGVVKAHILYPKDPSQHAADLVMVENDPDFKPCLKNKPIDCIRVDGAADEGPAHTEVQFMWTERHLEQEKVCTLVTTRCSGSSYLNRVELQNGCLSVAHSNIFIPSTIHGSNFGQTAAIDYQQLERNLDSAADIYISKCNNAPFGESSITLFKGSRNDLAKNYKSRRPHLITFLKGSQKDKKKLMEENPTLFEYFTEIWKLRDRHMVKGLPNHYIFQLLPCYEEECIHPVCKRGQPEKEPVWYDGGPPLSYLPVPIADPKRCWGQPCDECKGFCTGHYLKPDDHMECVAKYGTDECVFTPPKDQVEAAAKSKCQKNEEWTETEYNNICKTVLLSTEDVRIWIEHVGLTSERRKAGAKKAAETRARKRKDNEVVQVERPSDDDELWCLCRGPEHGFMIQCDVGAKLHQMDKYSVDARLQNLRAAEAAALRQGDSQAAKRRRDRAFHLRWQWTRAQYRLYSAFEVSDSEEDEGSHGNKTDADAVFSDMDEEEKVVQTEENDDGEELQSNSDQDDNEALKNRHQREHKKMDANGSEGEGESKGESKDEESEEESVSKGETSDGKRKKKRCPLPHCHSTVRHLPRHLRGVHNWSKAYAKTVASRLELRKQYTFSSKKLPPLETENHGKLKAIPNLTTARNRAGGKKHAPIQAAQQ</sequence>
<proteinExistence type="predicted"/>
<accession>A0A9W9YF68</accession>
<dbReference type="OrthoDB" id="5958355at2759"/>
<protein>
    <submittedName>
        <fullName evidence="2">Uncharacterized protein</fullName>
    </submittedName>
</protein>
<dbReference type="EMBL" id="MU827780">
    <property type="protein sequence ID" value="KAJ7337856.1"/>
    <property type="molecule type" value="Genomic_DNA"/>
</dbReference>
<keyword evidence="3" id="KW-1185">Reference proteome</keyword>
<name>A0A9W9YF68_9CNID</name>
<feature type="compositionally biased region" description="Acidic residues" evidence="1">
    <location>
        <begin position="267"/>
        <end position="279"/>
    </location>
</feature>
<reference evidence="2" key="1">
    <citation type="submission" date="2023-01" db="EMBL/GenBank/DDBJ databases">
        <title>Genome assembly of the deep-sea coral Lophelia pertusa.</title>
        <authorList>
            <person name="Herrera S."/>
            <person name="Cordes E."/>
        </authorList>
    </citation>
    <scope>NUCLEOTIDE SEQUENCE</scope>
    <source>
        <strain evidence="2">USNM1676648</strain>
        <tissue evidence="2">Polyp</tissue>
    </source>
</reference>
<feature type="compositionally biased region" description="Acidic residues" evidence="1">
    <location>
        <begin position="1129"/>
        <end position="1157"/>
    </location>
</feature>
<evidence type="ECO:0000256" key="1">
    <source>
        <dbReference type="SAM" id="MobiDB-lite"/>
    </source>
</evidence>
<feature type="region of interest" description="Disordered" evidence="1">
    <location>
        <begin position="1258"/>
        <end position="1295"/>
    </location>
</feature>